<gene>
    <name evidence="2" type="ORF">GCM10011366_09380</name>
</gene>
<dbReference type="AlphaFoldDB" id="A0A917F327"/>
<keyword evidence="2" id="KW-0255">Endonuclease</keyword>
<accession>A0A917F327</accession>
<dbReference type="Pfam" id="PF13391">
    <property type="entry name" value="HNH_2"/>
    <property type="match status" value="1"/>
</dbReference>
<evidence type="ECO:0000313" key="2">
    <source>
        <dbReference type="EMBL" id="GGF43697.1"/>
    </source>
</evidence>
<dbReference type="InterPro" id="IPR003615">
    <property type="entry name" value="HNH_nuc"/>
</dbReference>
<keyword evidence="2" id="KW-0540">Nuclease</keyword>
<keyword evidence="2" id="KW-0378">Hydrolase</keyword>
<dbReference type="Proteomes" id="UP000605670">
    <property type="component" value="Unassembled WGS sequence"/>
</dbReference>
<organism evidence="2 3">
    <name type="scientific">Ornithinimicrobium tianjinense</name>
    <dbReference type="NCBI Taxonomy" id="1195761"/>
    <lineage>
        <taxon>Bacteria</taxon>
        <taxon>Bacillati</taxon>
        <taxon>Actinomycetota</taxon>
        <taxon>Actinomycetes</taxon>
        <taxon>Micrococcales</taxon>
        <taxon>Ornithinimicrobiaceae</taxon>
        <taxon>Ornithinimicrobium</taxon>
    </lineage>
</organism>
<proteinExistence type="predicted"/>
<dbReference type="EMBL" id="BMEM01000001">
    <property type="protein sequence ID" value="GGF43697.1"/>
    <property type="molecule type" value="Genomic_DNA"/>
</dbReference>
<reference evidence="2" key="2">
    <citation type="submission" date="2020-09" db="EMBL/GenBank/DDBJ databases">
        <authorList>
            <person name="Sun Q."/>
            <person name="Zhou Y."/>
        </authorList>
    </citation>
    <scope>NUCLEOTIDE SEQUENCE</scope>
    <source>
        <strain evidence="2">CGMCC 1.12160</strain>
    </source>
</reference>
<feature type="domain" description="HNH nuclease" evidence="1">
    <location>
        <begin position="194"/>
        <end position="243"/>
    </location>
</feature>
<reference evidence="2" key="1">
    <citation type="journal article" date="2014" name="Int. J. Syst. Evol. Microbiol.">
        <title>Complete genome sequence of Corynebacterium casei LMG S-19264T (=DSM 44701T), isolated from a smear-ripened cheese.</title>
        <authorList>
            <consortium name="US DOE Joint Genome Institute (JGI-PGF)"/>
            <person name="Walter F."/>
            <person name="Albersmeier A."/>
            <person name="Kalinowski J."/>
            <person name="Ruckert C."/>
        </authorList>
    </citation>
    <scope>NUCLEOTIDE SEQUENCE</scope>
    <source>
        <strain evidence="2">CGMCC 1.12160</strain>
    </source>
</reference>
<sequence>MLSPEADAPLRAAAMTWLTVRSNDGADPLPRHELESFHFEGERVPLIDRQRGIRKPAILEAALSIITVYRAEGTTRPYEDGTGSDGLIRYKWRGLDPDHAENRALRVAMERRLPLIWFVGVAPGWFQPVFPVYVAGEEPQLNQFALAVDEVFGLVEPETHLEAQLRRYVERVTKQRLHQPVFRSTVLRAYTGRCAVCALAHRDLLDAAHIVPDSHERGEASVRNGLALCKLHHSAFDNRYLGVTPDLTVHIRQDILEEQDGPTLLHGLQRRHGQKLMVLPGPRSQYPSKELLEITYRRFLEPA</sequence>
<comment type="caution">
    <text evidence="2">The sequence shown here is derived from an EMBL/GenBank/DDBJ whole genome shotgun (WGS) entry which is preliminary data.</text>
</comment>
<evidence type="ECO:0000313" key="3">
    <source>
        <dbReference type="Proteomes" id="UP000605670"/>
    </source>
</evidence>
<keyword evidence="3" id="KW-1185">Reference proteome</keyword>
<dbReference type="GO" id="GO:0004519">
    <property type="term" value="F:endonuclease activity"/>
    <property type="evidence" value="ECO:0007669"/>
    <property type="project" value="UniProtKB-KW"/>
</dbReference>
<name>A0A917F327_9MICO</name>
<evidence type="ECO:0000259" key="1">
    <source>
        <dbReference type="Pfam" id="PF13391"/>
    </source>
</evidence>
<protein>
    <submittedName>
        <fullName evidence="2">HNH endonuclease</fullName>
    </submittedName>
</protein>